<dbReference type="OrthoDB" id="9802385at2"/>
<gene>
    <name evidence="2" type="ORF">EV200_104225</name>
    <name evidence="1" type="ORF">GCM10011413_11900</name>
</gene>
<dbReference type="EMBL" id="SLWO01000004">
    <property type="protein sequence ID" value="TCO25189.1"/>
    <property type="molecule type" value="Genomic_DNA"/>
</dbReference>
<evidence type="ECO:0000313" key="4">
    <source>
        <dbReference type="Proteomes" id="UP000622648"/>
    </source>
</evidence>
<keyword evidence="4" id="KW-1185">Reference proteome</keyword>
<comment type="caution">
    <text evidence="2">The sequence shown here is derived from an EMBL/GenBank/DDBJ whole genome shotgun (WGS) entry which is preliminary data.</text>
</comment>
<sequence length="173" mass="19686">MKEELIRFAAKWHEGQKRKYTFEPYINHCIEVAELAEANHISFGYEIGLFHDLLEDTLCSESDLKLLLSSNYSSSEVDFIINGVVALTDIYIPANFPSLNREKRKVLEAERLAGILPTYQSVKYCDLINNTISIVERDPSFAVAYLAEKKYILSLMNKGNIDLYNTALNIVGL</sequence>
<reference evidence="1" key="4">
    <citation type="submission" date="2024-05" db="EMBL/GenBank/DDBJ databases">
        <authorList>
            <person name="Sun Q."/>
            <person name="Zhou Y."/>
        </authorList>
    </citation>
    <scope>NUCLEOTIDE SEQUENCE</scope>
    <source>
        <strain evidence="1">CGMCC 1.15644</strain>
    </source>
</reference>
<reference evidence="2 3" key="3">
    <citation type="submission" date="2019-03" db="EMBL/GenBank/DDBJ databases">
        <title>Genomic Encyclopedia of Type Strains, Phase IV (KMG-IV): sequencing the most valuable type-strain genomes for metagenomic binning, comparative biology and taxonomic classification.</title>
        <authorList>
            <person name="Goeker M."/>
        </authorList>
    </citation>
    <scope>NUCLEOTIDE SEQUENCE [LARGE SCALE GENOMIC DNA]</scope>
    <source>
        <strain evidence="2 3">DSM 103236</strain>
    </source>
</reference>
<evidence type="ECO:0000313" key="3">
    <source>
        <dbReference type="Proteomes" id="UP000295684"/>
    </source>
</evidence>
<reference evidence="4" key="2">
    <citation type="journal article" date="2019" name="Int. J. Syst. Evol. Microbiol.">
        <title>The Global Catalogue of Microorganisms (GCM) 10K type strain sequencing project: providing services to taxonomists for standard genome sequencing and annotation.</title>
        <authorList>
            <consortium name="The Broad Institute Genomics Platform"/>
            <consortium name="The Broad Institute Genome Sequencing Center for Infectious Disease"/>
            <person name="Wu L."/>
            <person name="Ma J."/>
        </authorList>
    </citation>
    <scope>NUCLEOTIDE SEQUENCE [LARGE SCALE GENOMIC DNA]</scope>
    <source>
        <strain evidence="4">CGMCC 1.15644</strain>
    </source>
</reference>
<dbReference type="Proteomes" id="UP000622648">
    <property type="component" value="Unassembled WGS sequence"/>
</dbReference>
<dbReference type="RefSeq" id="WP_132532735.1">
    <property type="nucleotide sequence ID" value="NZ_BMJO01000002.1"/>
</dbReference>
<dbReference type="EMBL" id="BMJO01000002">
    <property type="protein sequence ID" value="GGE47427.1"/>
    <property type="molecule type" value="Genomic_DNA"/>
</dbReference>
<name>A0A4R2HC06_9SPHI</name>
<protein>
    <recommendedName>
        <fullName evidence="5">HD domain-containing protein</fullName>
    </recommendedName>
</protein>
<evidence type="ECO:0000313" key="2">
    <source>
        <dbReference type="EMBL" id="TCO25189.1"/>
    </source>
</evidence>
<reference evidence="1" key="1">
    <citation type="journal article" date="2014" name="Int. J. Syst. Evol. Microbiol.">
        <title>Complete genome of a new Firmicutes species belonging to the dominant human colonic microbiota ('Ruminococcus bicirculans') reveals two chromosomes and a selective capacity to utilize plant glucans.</title>
        <authorList>
            <consortium name="NISC Comparative Sequencing Program"/>
            <person name="Wegmann U."/>
            <person name="Louis P."/>
            <person name="Goesmann A."/>
            <person name="Henrissat B."/>
            <person name="Duncan S.H."/>
            <person name="Flint H.J."/>
        </authorList>
    </citation>
    <scope>NUCLEOTIDE SEQUENCE</scope>
    <source>
        <strain evidence="1">CGMCC 1.15644</strain>
    </source>
</reference>
<dbReference type="AlphaFoldDB" id="A0A4R2HC06"/>
<evidence type="ECO:0000313" key="1">
    <source>
        <dbReference type="EMBL" id="GGE47427.1"/>
    </source>
</evidence>
<proteinExistence type="predicted"/>
<dbReference type="Proteomes" id="UP000295684">
    <property type="component" value="Unassembled WGS sequence"/>
</dbReference>
<dbReference type="SUPFAM" id="SSF109604">
    <property type="entry name" value="HD-domain/PDEase-like"/>
    <property type="match status" value="1"/>
</dbReference>
<accession>A0A4R2HC06</accession>
<dbReference type="Gene3D" id="1.10.3210.10">
    <property type="entry name" value="Hypothetical protein af1432"/>
    <property type="match status" value="1"/>
</dbReference>
<evidence type="ECO:0008006" key="5">
    <source>
        <dbReference type="Google" id="ProtNLM"/>
    </source>
</evidence>
<organism evidence="2 3">
    <name type="scientific">Pedobacter psychrotolerans</name>
    <dbReference type="NCBI Taxonomy" id="1843235"/>
    <lineage>
        <taxon>Bacteria</taxon>
        <taxon>Pseudomonadati</taxon>
        <taxon>Bacteroidota</taxon>
        <taxon>Sphingobacteriia</taxon>
        <taxon>Sphingobacteriales</taxon>
        <taxon>Sphingobacteriaceae</taxon>
        <taxon>Pedobacter</taxon>
    </lineage>
</organism>